<dbReference type="Proteomes" id="UP000192815">
    <property type="component" value="Unassembled WGS sequence"/>
</dbReference>
<dbReference type="EMBL" id="MUIO01000021">
    <property type="protein sequence ID" value="ORC60283.1"/>
    <property type="molecule type" value="Genomic_DNA"/>
</dbReference>
<sequence>MARARLHLICGNCGCNDMWSYRIDPQGQDVEGELFPAVYIACGNCHTLHDLADTAKNSNPSETLNS</sequence>
<proteinExistence type="predicted"/>
<dbReference type="AlphaFoldDB" id="A0A1X0N8R5"/>
<dbReference type="STRING" id="1958950.BZK31_08215"/>
<reference evidence="2" key="1">
    <citation type="submission" date="2017-02" db="EMBL/GenBank/DDBJ databases">
        <title>Pseudomonas floridae sp. nov., a novel pathogenic bacterial species isolated from tomato.</title>
        <authorList>
            <person name="Timilsina S."/>
            <person name="Vallad G.E."/>
            <person name="Jones J.B."/>
        </authorList>
    </citation>
    <scope>NUCLEOTIDE SEQUENCE [LARGE SCALE GENOMIC DNA]</scope>
    <source>
        <strain evidence="2">GEV388</strain>
    </source>
</reference>
<evidence type="ECO:0000313" key="2">
    <source>
        <dbReference type="Proteomes" id="UP000192815"/>
    </source>
</evidence>
<name>A0A1X0N8R5_9PSED</name>
<keyword evidence="2" id="KW-1185">Reference proteome</keyword>
<comment type="caution">
    <text evidence="1">The sequence shown here is derived from an EMBL/GenBank/DDBJ whole genome shotgun (WGS) entry which is preliminary data.</text>
</comment>
<protein>
    <submittedName>
        <fullName evidence="1">Uncharacterized protein</fullName>
    </submittedName>
</protein>
<evidence type="ECO:0000313" key="1">
    <source>
        <dbReference type="EMBL" id="ORC60283.1"/>
    </source>
</evidence>
<accession>A0A1X0N8R5</accession>
<gene>
    <name evidence="1" type="ORF">BZK31_08215</name>
</gene>
<organism evidence="1 2">
    <name type="scientific">Pseudomonas floridensis</name>
    <dbReference type="NCBI Taxonomy" id="1958950"/>
    <lineage>
        <taxon>Bacteria</taxon>
        <taxon>Pseudomonadati</taxon>
        <taxon>Pseudomonadota</taxon>
        <taxon>Gammaproteobacteria</taxon>
        <taxon>Pseudomonadales</taxon>
        <taxon>Pseudomonadaceae</taxon>
        <taxon>Pseudomonas</taxon>
    </lineage>
</organism>